<dbReference type="EMBL" id="CM044708">
    <property type="protein sequence ID" value="KAI5649844.1"/>
    <property type="molecule type" value="Genomic_DNA"/>
</dbReference>
<evidence type="ECO:0000313" key="1">
    <source>
        <dbReference type="EMBL" id="KAI5649844.1"/>
    </source>
</evidence>
<gene>
    <name evidence="1" type="ORF">M9H77_35849</name>
</gene>
<accession>A0ACB9ZRX5</accession>
<reference evidence="2" key="1">
    <citation type="journal article" date="2023" name="Nat. Plants">
        <title>Single-cell RNA sequencing provides a high-resolution roadmap for understanding the multicellular compartmentation of specialized metabolism.</title>
        <authorList>
            <person name="Sun S."/>
            <person name="Shen X."/>
            <person name="Li Y."/>
            <person name="Li Y."/>
            <person name="Wang S."/>
            <person name="Li R."/>
            <person name="Zhang H."/>
            <person name="Shen G."/>
            <person name="Guo B."/>
            <person name="Wei J."/>
            <person name="Xu J."/>
            <person name="St-Pierre B."/>
            <person name="Chen S."/>
            <person name="Sun C."/>
        </authorList>
    </citation>
    <scope>NUCLEOTIDE SEQUENCE [LARGE SCALE GENOMIC DNA]</scope>
</reference>
<organism evidence="1 2">
    <name type="scientific">Catharanthus roseus</name>
    <name type="common">Madagascar periwinkle</name>
    <name type="synonym">Vinca rosea</name>
    <dbReference type="NCBI Taxonomy" id="4058"/>
    <lineage>
        <taxon>Eukaryota</taxon>
        <taxon>Viridiplantae</taxon>
        <taxon>Streptophyta</taxon>
        <taxon>Embryophyta</taxon>
        <taxon>Tracheophyta</taxon>
        <taxon>Spermatophyta</taxon>
        <taxon>Magnoliopsida</taxon>
        <taxon>eudicotyledons</taxon>
        <taxon>Gunneridae</taxon>
        <taxon>Pentapetalae</taxon>
        <taxon>asterids</taxon>
        <taxon>lamiids</taxon>
        <taxon>Gentianales</taxon>
        <taxon>Apocynaceae</taxon>
        <taxon>Rauvolfioideae</taxon>
        <taxon>Vinceae</taxon>
        <taxon>Catharanthinae</taxon>
        <taxon>Catharanthus</taxon>
    </lineage>
</organism>
<protein>
    <submittedName>
        <fullName evidence="1">Uncharacterized protein</fullName>
    </submittedName>
</protein>
<evidence type="ECO:0000313" key="2">
    <source>
        <dbReference type="Proteomes" id="UP001060085"/>
    </source>
</evidence>
<proteinExistence type="predicted"/>
<comment type="caution">
    <text evidence="1">The sequence shown here is derived from an EMBL/GenBank/DDBJ whole genome shotgun (WGS) entry which is preliminary data.</text>
</comment>
<dbReference type="Proteomes" id="UP001060085">
    <property type="component" value="Linkage Group LG08"/>
</dbReference>
<keyword evidence="2" id="KW-1185">Reference proteome</keyword>
<sequence length="177" mass="20435">MAWELKAKDRLRDFLDDAQGKNKKPTWIDESYWPSLNKIRGTGLRDREDRESESTRKNVNPFICVLPQKDLAKRFSWGKYLEELHKHLKGENEEYADFRSAQFWLSLEKFHEVQRKAEEDAEALGTPMLDDVQLMAIVAGVISRGRLYGVGLEAAHFIAKSNLTAVGLEPCFLDHKQ</sequence>
<name>A0ACB9ZRX5_CATRO</name>